<dbReference type="InterPro" id="IPR050954">
    <property type="entry name" value="ET_IronSulfur_Cluster-Binding"/>
</dbReference>
<keyword evidence="2" id="KW-0479">Metal-binding</keyword>
<dbReference type="AlphaFoldDB" id="A0A3N0J099"/>
<dbReference type="InterPro" id="IPR017896">
    <property type="entry name" value="4Fe4S_Fe-S-bd"/>
</dbReference>
<dbReference type="PANTHER" id="PTHR43177:SF3">
    <property type="entry name" value="PROTEIN NRFC HOMOLOG"/>
    <property type="match status" value="1"/>
</dbReference>
<feature type="domain" description="4Fe-4S ferredoxin-type" evidence="5">
    <location>
        <begin position="1"/>
        <end position="29"/>
    </location>
</feature>
<keyword evidence="3" id="KW-0408">Iron</keyword>
<evidence type="ECO:0000256" key="1">
    <source>
        <dbReference type="ARBA" id="ARBA00022485"/>
    </source>
</evidence>
<dbReference type="EMBL" id="PPTT01000001">
    <property type="protein sequence ID" value="RDB71911.1"/>
    <property type="molecule type" value="Genomic_DNA"/>
</dbReference>
<reference evidence="7" key="3">
    <citation type="journal article" date="2019" name="Microbiol. Resour. Announc.">
        <title>Draft Genome Sequences of Type Strains of Gordonibacter faecihominis, Paraeggerthella hongkongensis, Parvibacter caecicola,Slackia equolifaciens, Slackia faecicanis, and Slackia isoflavoniconvertens.</title>
        <authorList>
            <person name="Danylec N."/>
            <person name="Stoll D.A."/>
            <person name="Dotsch A."/>
            <person name="Huch M."/>
        </authorList>
    </citation>
    <scope>NUCLEOTIDE SEQUENCE</scope>
    <source>
        <strain evidence="7">DSM 16107</strain>
    </source>
</reference>
<evidence type="ECO:0000313" key="8">
    <source>
        <dbReference type="Proteomes" id="UP000253817"/>
    </source>
</evidence>
<evidence type="ECO:0000259" key="5">
    <source>
        <dbReference type="PROSITE" id="PS51379"/>
    </source>
</evidence>
<evidence type="ECO:0000313" key="9">
    <source>
        <dbReference type="Proteomes" id="UP000270112"/>
    </source>
</evidence>
<dbReference type="Gene3D" id="3.30.70.20">
    <property type="match status" value="2"/>
</dbReference>
<dbReference type="SUPFAM" id="SSF54862">
    <property type="entry name" value="4Fe-4S ferredoxins"/>
    <property type="match status" value="1"/>
</dbReference>
<dbReference type="GO" id="GO:0051539">
    <property type="term" value="F:4 iron, 4 sulfur cluster binding"/>
    <property type="evidence" value="ECO:0007669"/>
    <property type="project" value="UniProtKB-KW"/>
</dbReference>
<accession>A0A3N0J099</accession>
<feature type="domain" description="4Fe-4S ferredoxin-type" evidence="5">
    <location>
        <begin position="46"/>
        <end position="77"/>
    </location>
</feature>
<dbReference type="GO" id="GO:0046872">
    <property type="term" value="F:metal ion binding"/>
    <property type="evidence" value="ECO:0007669"/>
    <property type="project" value="UniProtKB-KW"/>
</dbReference>
<dbReference type="PROSITE" id="PS51379">
    <property type="entry name" value="4FE4S_FER_2"/>
    <property type="match status" value="3"/>
</dbReference>
<evidence type="ECO:0000313" key="7">
    <source>
        <dbReference type="EMBL" id="RNM42663.1"/>
    </source>
</evidence>
<keyword evidence="8" id="KW-1185">Reference proteome</keyword>
<evidence type="ECO:0000256" key="4">
    <source>
        <dbReference type="ARBA" id="ARBA00023014"/>
    </source>
</evidence>
<evidence type="ECO:0000256" key="2">
    <source>
        <dbReference type="ARBA" id="ARBA00022723"/>
    </source>
</evidence>
<gene>
    <name evidence="6" type="ORF">C1876_00245</name>
    <name evidence="7" type="ORF">DMP09_03925</name>
</gene>
<dbReference type="Proteomes" id="UP000270112">
    <property type="component" value="Unassembled WGS sequence"/>
</dbReference>
<dbReference type="CDD" id="cd10551">
    <property type="entry name" value="PsrB"/>
    <property type="match status" value="1"/>
</dbReference>
<evidence type="ECO:0000256" key="3">
    <source>
        <dbReference type="ARBA" id="ARBA00023004"/>
    </source>
</evidence>
<keyword evidence="1" id="KW-0004">4Fe-4S</keyword>
<dbReference type="OrthoDB" id="3175224at2"/>
<dbReference type="InterPro" id="IPR017900">
    <property type="entry name" value="4Fe4S_Fe_S_CS"/>
</dbReference>
<dbReference type="EMBL" id="QICC01000009">
    <property type="protein sequence ID" value="RNM42663.1"/>
    <property type="molecule type" value="Genomic_DNA"/>
</dbReference>
<dbReference type="Pfam" id="PF12797">
    <property type="entry name" value="Fer4_2"/>
    <property type="match status" value="1"/>
</dbReference>
<reference evidence="6 8" key="1">
    <citation type="journal article" date="2018" name="Elife">
        <title>Discovery and characterization of a prevalent human gut bacterial enzyme sufficient for the inactivation of a family of plant toxins.</title>
        <authorList>
            <person name="Koppel N."/>
            <person name="Bisanz J.E."/>
            <person name="Pandelia M.E."/>
            <person name="Turnbaugh P.J."/>
            <person name="Balskus E.P."/>
        </authorList>
    </citation>
    <scope>NUCLEOTIDE SEQUENCE [LARGE SCALE GENOMIC DNA]</scope>
    <source>
        <strain evidence="6 8">DSM 16107</strain>
    </source>
</reference>
<dbReference type="Proteomes" id="UP000253817">
    <property type="component" value="Unassembled WGS sequence"/>
</dbReference>
<proteinExistence type="predicted"/>
<dbReference type="PANTHER" id="PTHR43177">
    <property type="entry name" value="PROTEIN NRFC"/>
    <property type="match status" value="1"/>
</dbReference>
<protein>
    <submittedName>
        <fullName evidence="7">4Fe-4S ferredoxin</fullName>
    </submittedName>
</protein>
<dbReference type="Pfam" id="PF13247">
    <property type="entry name" value="Fer4_11"/>
    <property type="match status" value="1"/>
</dbReference>
<reference evidence="9" key="2">
    <citation type="submission" date="2018-05" db="EMBL/GenBank/DDBJ databases">
        <title>Genome Sequencing of selected type strains of the family Eggerthellaceae.</title>
        <authorList>
            <person name="Danylec N."/>
            <person name="Stoll D.A."/>
            <person name="Doetsch A."/>
            <person name="Huch M."/>
        </authorList>
    </citation>
    <scope>NUCLEOTIDE SEQUENCE [LARGE SCALE GENOMIC DNA]</scope>
    <source>
        <strain evidence="9">DSM 16107</strain>
    </source>
</reference>
<organism evidence="7 9">
    <name type="scientific">Eggerthella sinensis</name>
    <dbReference type="NCBI Taxonomy" id="242230"/>
    <lineage>
        <taxon>Bacteria</taxon>
        <taxon>Bacillati</taxon>
        <taxon>Actinomycetota</taxon>
        <taxon>Coriobacteriia</taxon>
        <taxon>Eggerthellales</taxon>
        <taxon>Eggerthellaceae</taxon>
        <taxon>Eggerthella</taxon>
    </lineage>
</organism>
<evidence type="ECO:0000313" key="6">
    <source>
        <dbReference type="EMBL" id="RDB71911.1"/>
    </source>
</evidence>
<name>A0A3N0J099_9ACTN</name>
<sequence length="193" mass="21473">MVIDLDKCTGCQACSVACKMENDVDLGVFRCRVYRMGPVGEFPDKLEMFYFPNMCMQCEHPSCIEVCPTKATYKTEDGVVLVAASRCFGCQYCIWACPYEARTLNPNTKTVEKCTLCIHKLKKGEQPACAYTCTTGCRVAGDMNDPDSKISQVLAANEDRQYRIHPEFGNNPSVIYLVPRKGAETLCTSIGRS</sequence>
<dbReference type="PROSITE" id="PS00198">
    <property type="entry name" value="4FE4S_FER_1"/>
    <property type="match status" value="1"/>
</dbReference>
<comment type="caution">
    <text evidence="7">The sequence shown here is derived from an EMBL/GenBank/DDBJ whole genome shotgun (WGS) entry which is preliminary data.</text>
</comment>
<feature type="domain" description="4Fe-4S ferredoxin-type" evidence="5">
    <location>
        <begin position="78"/>
        <end position="107"/>
    </location>
</feature>
<keyword evidence="4" id="KW-0411">Iron-sulfur</keyword>